<evidence type="ECO:0000259" key="1">
    <source>
        <dbReference type="Pfam" id="PF06568"/>
    </source>
</evidence>
<dbReference type="Pfam" id="PF06568">
    <property type="entry name" value="YjiS-like"/>
    <property type="match status" value="1"/>
</dbReference>
<sequence length="76" mass="8857">MTMRPITAEGSFREAQHLHRFASRTAALPYRVLLALARYIRTRRDYAALGEMQDYLLADIGLTRLEISRVQKRHRG</sequence>
<dbReference type="RefSeq" id="WP_037161927.1">
    <property type="nucleotide sequence ID" value="NZ_CAJXID010000023.1"/>
</dbReference>
<keyword evidence="3" id="KW-1185">Reference proteome</keyword>
<evidence type="ECO:0000313" key="2">
    <source>
        <dbReference type="EMBL" id="KEQ09814.1"/>
    </source>
</evidence>
<reference evidence="2 3" key="1">
    <citation type="submission" date="2014-06" db="EMBL/GenBank/DDBJ databases">
        <title>Rhizobium pelagicum/R2-400B4.</title>
        <authorList>
            <person name="Kimes N.E."/>
            <person name="Lopez-Perez M."/>
        </authorList>
    </citation>
    <scope>NUCLEOTIDE SEQUENCE [LARGE SCALE GENOMIC DNA]</scope>
    <source>
        <strain evidence="2 3">R2-400B4</strain>
    </source>
</reference>
<dbReference type="OrthoDB" id="8420502at2"/>
<gene>
    <name evidence="2" type="ORF">GV68_20910</name>
</gene>
<evidence type="ECO:0000313" key="3">
    <source>
        <dbReference type="Proteomes" id="UP000052167"/>
    </source>
</evidence>
<dbReference type="Proteomes" id="UP000052167">
    <property type="component" value="Unassembled WGS sequence"/>
</dbReference>
<organism evidence="2 3">
    <name type="scientific">Pseudorhizobium pelagicum</name>
    <dbReference type="NCBI Taxonomy" id="1509405"/>
    <lineage>
        <taxon>Bacteria</taxon>
        <taxon>Pseudomonadati</taxon>
        <taxon>Pseudomonadota</taxon>
        <taxon>Alphaproteobacteria</taxon>
        <taxon>Hyphomicrobiales</taxon>
        <taxon>Rhizobiaceae</taxon>
        <taxon>Rhizobium/Agrobacterium group</taxon>
        <taxon>Pseudorhizobium</taxon>
    </lineage>
</organism>
<dbReference type="InterPro" id="IPR009506">
    <property type="entry name" value="YjiS-like"/>
</dbReference>
<accession>A0A922P2C0</accession>
<protein>
    <recommendedName>
        <fullName evidence="1">YjiS-like domain-containing protein</fullName>
    </recommendedName>
</protein>
<dbReference type="EMBL" id="JOKJ01000005">
    <property type="protein sequence ID" value="KEQ09814.1"/>
    <property type="molecule type" value="Genomic_DNA"/>
</dbReference>
<name>A0A922P2C0_9HYPH</name>
<feature type="domain" description="YjiS-like" evidence="1">
    <location>
        <begin position="33"/>
        <end position="67"/>
    </location>
</feature>
<dbReference type="AlphaFoldDB" id="A0A922P2C0"/>
<proteinExistence type="predicted"/>
<comment type="caution">
    <text evidence="2">The sequence shown here is derived from an EMBL/GenBank/DDBJ whole genome shotgun (WGS) entry which is preliminary data.</text>
</comment>